<name>A0ABV1MRR2_9BACI</name>
<comment type="caution">
    <text evidence="1">The sequence shown here is derived from an EMBL/GenBank/DDBJ whole genome shotgun (WGS) entry which is preliminary data.</text>
</comment>
<accession>A0ABV1MRR2</accession>
<proteinExistence type="predicted"/>
<sequence length="102" mass="11742">MNEITEELLAEFKERMKLSDDEDGNLTRILKASTEDLIDKCGDYDVHVNERFKELVFERSRYAYNDAIEYFDNNFLTQITTLAISKALSSSSSVEGDTSEKE</sequence>
<dbReference type="RefSeq" id="WP_349658693.1">
    <property type="nucleotide sequence ID" value="NZ_JBEGDG010000002.1"/>
</dbReference>
<keyword evidence="2" id="KW-1185">Reference proteome</keyword>
<evidence type="ECO:0000313" key="1">
    <source>
        <dbReference type="EMBL" id="MEQ6353943.1"/>
    </source>
</evidence>
<protein>
    <recommendedName>
        <fullName evidence="3">Phage gp6-like head-tail connector protein</fullName>
    </recommendedName>
</protein>
<evidence type="ECO:0008006" key="3">
    <source>
        <dbReference type="Google" id="ProtNLM"/>
    </source>
</evidence>
<dbReference type="Proteomes" id="UP001478862">
    <property type="component" value="Unassembled WGS sequence"/>
</dbReference>
<evidence type="ECO:0000313" key="2">
    <source>
        <dbReference type="Proteomes" id="UP001478862"/>
    </source>
</evidence>
<organism evidence="1 2">
    <name type="scientific">Lysinibacillus zambalensis</name>
    <dbReference type="NCBI Taxonomy" id="3160866"/>
    <lineage>
        <taxon>Bacteria</taxon>
        <taxon>Bacillati</taxon>
        <taxon>Bacillota</taxon>
        <taxon>Bacilli</taxon>
        <taxon>Bacillales</taxon>
        <taxon>Bacillaceae</taxon>
        <taxon>Lysinibacillus</taxon>
    </lineage>
</organism>
<dbReference type="EMBL" id="JBEGDG010000002">
    <property type="protein sequence ID" value="MEQ6353943.1"/>
    <property type="molecule type" value="Genomic_DNA"/>
</dbReference>
<reference evidence="1 2" key="1">
    <citation type="submission" date="2024-06" db="EMBL/GenBank/DDBJ databases">
        <title>Lysinibacillus zambalefons sp. nov., a Novel Firmicute Isolated from the Poon Bato Zambales Hyperalkaline Spring.</title>
        <authorList>
            <person name="Aja J.A."/>
            <person name="Lazaro J.E.H."/>
            <person name="Llorin L.D."/>
            <person name="Lim K.R."/>
            <person name="Teodosio J."/>
            <person name="Dalisay D.S."/>
        </authorList>
    </citation>
    <scope>NUCLEOTIDE SEQUENCE [LARGE SCALE GENOMIC DNA]</scope>
    <source>
        <strain evidence="1 2">M3</strain>
    </source>
</reference>
<gene>
    <name evidence="1" type="ORF">ABNX05_04885</name>
</gene>